<dbReference type="EMBL" id="GL985076">
    <property type="protein sequence ID" value="EGR45946.1"/>
    <property type="molecule type" value="Genomic_DNA"/>
</dbReference>
<dbReference type="HOGENOM" id="CLU_058270_0_0_1"/>
<dbReference type="Proteomes" id="UP000008984">
    <property type="component" value="Unassembled WGS sequence"/>
</dbReference>
<evidence type="ECO:0000259" key="1">
    <source>
        <dbReference type="PROSITE" id="PS50181"/>
    </source>
</evidence>
<dbReference type="Pfam" id="PF12937">
    <property type="entry name" value="F-box-like"/>
    <property type="match status" value="1"/>
</dbReference>
<dbReference type="InterPro" id="IPR001810">
    <property type="entry name" value="F-box_dom"/>
</dbReference>
<dbReference type="PROSITE" id="PS50181">
    <property type="entry name" value="FBOX"/>
    <property type="match status" value="1"/>
</dbReference>
<dbReference type="RefSeq" id="XP_006968256.1">
    <property type="nucleotide sequence ID" value="XM_006968194.1"/>
</dbReference>
<feature type="domain" description="F-box" evidence="1">
    <location>
        <begin position="49"/>
        <end position="97"/>
    </location>
</feature>
<name>G0RSN8_HYPJQ</name>
<protein>
    <submittedName>
        <fullName evidence="2">Predicted protein</fullName>
    </submittedName>
</protein>
<dbReference type="VEuPathDB" id="FungiDB:TRIREDRAFT_110684"/>
<dbReference type="eggNOG" id="ENOG502R122">
    <property type="taxonomic scope" value="Eukaryota"/>
</dbReference>
<accession>G0RSN8</accession>
<dbReference type="OrthoDB" id="4879927at2759"/>
<evidence type="ECO:0000313" key="2">
    <source>
        <dbReference type="EMBL" id="EGR45946.1"/>
    </source>
</evidence>
<dbReference type="InterPro" id="IPR036047">
    <property type="entry name" value="F-box-like_dom_sf"/>
</dbReference>
<dbReference type="STRING" id="431241.G0RSN8"/>
<sequence length="387" mass="45441">MTLQLKSLPKLLPLLQQPHRNLNMRRPRLPLLPQLLRVFKSCHRHRNHSRNILQLPLEILLLITEKLALHDMFLLSHTCRAFRHVTVQDWRAAVRRLSFRDRIDFWAGLAYTLPGFWVCSKCCKLHPIHTSDFPMCLRSSRGQWFPCAVDYSQRYGGDYFQVQHHHIQLALKLSRRGNMHQKYLAGLMSTCIYPTHYLKRFKQSYEAEPRIINGQFLLRETWNLSSVTSTCSPLFSEGSVFRLRVCSHLQLFYSNLERSRNLKRLILSARAQVANLTQRELMAISREATLVEDEIELALESPGWWRYNSCMRCHTDFGVMITPGKRIATIQAWHNFGVEGSPMDATWRAHADDAHYTTFECFFRNAHLHHRHGSVRELYYESTPRAT</sequence>
<evidence type="ECO:0000313" key="3">
    <source>
        <dbReference type="Proteomes" id="UP000008984"/>
    </source>
</evidence>
<organism evidence="3">
    <name type="scientific">Hypocrea jecorina (strain QM6a)</name>
    <name type="common">Trichoderma reesei</name>
    <dbReference type="NCBI Taxonomy" id="431241"/>
    <lineage>
        <taxon>Eukaryota</taxon>
        <taxon>Fungi</taxon>
        <taxon>Dikarya</taxon>
        <taxon>Ascomycota</taxon>
        <taxon>Pezizomycotina</taxon>
        <taxon>Sordariomycetes</taxon>
        <taxon>Hypocreomycetidae</taxon>
        <taxon>Hypocreales</taxon>
        <taxon>Hypocreaceae</taxon>
        <taxon>Trichoderma</taxon>
    </lineage>
</organism>
<gene>
    <name evidence="2" type="ORF">TRIREDRAFT_110684</name>
</gene>
<dbReference type="GeneID" id="18482158"/>
<proteinExistence type="predicted"/>
<dbReference type="SUPFAM" id="SSF81383">
    <property type="entry name" value="F-box domain"/>
    <property type="match status" value="1"/>
</dbReference>
<keyword evidence="3" id="KW-1185">Reference proteome</keyword>
<dbReference type="AlphaFoldDB" id="G0RSN8"/>
<dbReference type="KEGG" id="tre:TRIREDRAFT_110684"/>
<reference evidence="2 3" key="1">
    <citation type="journal article" date="2008" name="Nat. Biotechnol.">
        <title>Genome sequencing and analysis of the biomass-degrading fungus Trichoderma reesei (syn. Hypocrea jecorina).</title>
        <authorList>
            <person name="Martinez D."/>
            <person name="Berka R.M."/>
            <person name="Henrissat B."/>
            <person name="Saloheimo M."/>
            <person name="Arvas M."/>
            <person name="Baker S.E."/>
            <person name="Chapman J."/>
            <person name="Chertkov O."/>
            <person name="Coutinho P.M."/>
            <person name="Cullen D."/>
            <person name="Danchin E.G."/>
            <person name="Grigoriev I.V."/>
            <person name="Harris P."/>
            <person name="Jackson M."/>
            <person name="Kubicek C.P."/>
            <person name="Han C.S."/>
            <person name="Ho I."/>
            <person name="Larrondo L.F."/>
            <person name="de Leon A.L."/>
            <person name="Magnuson J.K."/>
            <person name="Merino S."/>
            <person name="Misra M."/>
            <person name="Nelson B."/>
            <person name="Putnam N."/>
            <person name="Robbertse B."/>
            <person name="Salamov A.A."/>
            <person name="Schmoll M."/>
            <person name="Terry A."/>
            <person name="Thayer N."/>
            <person name="Westerholm-Parvinen A."/>
            <person name="Schoch C.L."/>
            <person name="Yao J."/>
            <person name="Barabote R."/>
            <person name="Nelson M.A."/>
            <person name="Detter C."/>
            <person name="Bruce D."/>
            <person name="Kuske C.R."/>
            <person name="Xie G."/>
            <person name="Richardson P."/>
            <person name="Rokhsar D.S."/>
            <person name="Lucas S.M."/>
            <person name="Rubin E.M."/>
            <person name="Dunn-Coleman N."/>
            <person name="Ward M."/>
            <person name="Brettin T.S."/>
        </authorList>
    </citation>
    <scope>NUCLEOTIDE SEQUENCE [LARGE SCALE GENOMIC DNA]</scope>
    <source>
        <strain evidence="2 3">QM6a</strain>
    </source>
</reference>